<comment type="caution">
    <text evidence="1">The sequence shown here is derived from an EMBL/GenBank/DDBJ whole genome shotgun (WGS) entry which is preliminary data.</text>
</comment>
<dbReference type="AlphaFoldDB" id="A0A2N0TZA8"/>
<protein>
    <submittedName>
        <fullName evidence="1">Uncharacterized protein</fullName>
    </submittedName>
</protein>
<organism evidence="1 2">
    <name type="scientific">Salegentibacter salinarum</name>
    <dbReference type="NCBI Taxonomy" id="447422"/>
    <lineage>
        <taxon>Bacteria</taxon>
        <taxon>Pseudomonadati</taxon>
        <taxon>Bacteroidota</taxon>
        <taxon>Flavobacteriia</taxon>
        <taxon>Flavobacteriales</taxon>
        <taxon>Flavobacteriaceae</taxon>
        <taxon>Salegentibacter</taxon>
    </lineage>
</organism>
<dbReference type="OrthoDB" id="1454686at2"/>
<reference evidence="1 2" key="1">
    <citation type="submission" date="2015-10" db="EMBL/GenBank/DDBJ databases">
        <title>Draft genome sequence of Salegentibacter salinarum KCTC 12975.</title>
        <authorList>
            <person name="Lin W."/>
            <person name="Zheng Q."/>
        </authorList>
    </citation>
    <scope>NUCLEOTIDE SEQUENCE [LARGE SCALE GENOMIC DNA]</scope>
    <source>
        <strain evidence="1 2">KCTC 12975</strain>
    </source>
</reference>
<dbReference type="Proteomes" id="UP000232673">
    <property type="component" value="Unassembled WGS sequence"/>
</dbReference>
<gene>
    <name evidence="1" type="ORF">APR41_14960</name>
</gene>
<dbReference type="STRING" id="447422.SAMN05660903_03540"/>
<dbReference type="RefSeq" id="WP_079714508.1">
    <property type="nucleotide sequence ID" value="NZ_FUZC01000022.1"/>
</dbReference>
<dbReference type="EMBL" id="LKTS01000008">
    <property type="protein sequence ID" value="PKD19978.1"/>
    <property type="molecule type" value="Genomic_DNA"/>
</dbReference>
<sequence length="75" mass="8474">MVKFKGEGAYSLLNVQTSYYTTVGGDVMRSLYNLDSSSSSEITITEYDAEQNMIKGNFEVTLLQDWSNPENDITY</sequence>
<keyword evidence="2" id="KW-1185">Reference proteome</keyword>
<name>A0A2N0TZA8_9FLAO</name>
<proteinExistence type="predicted"/>
<evidence type="ECO:0000313" key="2">
    <source>
        <dbReference type="Proteomes" id="UP000232673"/>
    </source>
</evidence>
<evidence type="ECO:0000313" key="1">
    <source>
        <dbReference type="EMBL" id="PKD19978.1"/>
    </source>
</evidence>
<accession>A0A2N0TZA8</accession>